<dbReference type="Proteomes" id="UP001236258">
    <property type="component" value="Unassembled WGS sequence"/>
</dbReference>
<proteinExistence type="predicted"/>
<reference evidence="1 2" key="1">
    <citation type="submission" date="2023-08" db="EMBL/GenBank/DDBJ databases">
        <authorList>
            <person name="Joshi A."/>
            <person name="Thite S."/>
        </authorList>
    </citation>
    <scope>NUCLEOTIDE SEQUENCE [LARGE SCALE GENOMIC DNA]</scope>
    <source>
        <strain evidence="1 2">1E1</strain>
    </source>
</reference>
<evidence type="ECO:0000313" key="2">
    <source>
        <dbReference type="Proteomes" id="UP001236258"/>
    </source>
</evidence>
<name>A0ABT9GQQ4_9GAMM</name>
<keyword evidence="2" id="KW-1185">Reference proteome</keyword>
<dbReference type="RefSeq" id="WP_305945369.1">
    <property type="nucleotide sequence ID" value="NZ_JAUZVY010000003.1"/>
</dbReference>
<gene>
    <name evidence="1" type="ORF">Q3O59_09565</name>
</gene>
<organism evidence="1 2">
    <name type="scientific">Alkalimonas delamerensis</name>
    <dbReference type="NCBI Taxonomy" id="265981"/>
    <lineage>
        <taxon>Bacteria</taxon>
        <taxon>Pseudomonadati</taxon>
        <taxon>Pseudomonadota</taxon>
        <taxon>Gammaproteobacteria</taxon>
        <taxon>Alkalimonas</taxon>
    </lineage>
</organism>
<evidence type="ECO:0000313" key="1">
    <source>
        <dbReference type="EMBL" id="MDP4529279.1"/>
    </source>
</evidence>
<sequence length="148" mass="16880">MKSILVFSMAVLLSFAQPEERIFEMFSQSFDVPDGYCLHSPGKGDTFRLRMIGCDFNNRSGWVMLGDINYCGFLCDIKQHKVAYRLISTCSAGDFDLLIWNVDEGYKFKSFVIKHGSEVAIVFDDEALFYLWLEKLGIPLSCLKSEDS</sequence>
<protein>
    <submittedName>
        <fullName evidence="1">Uncharacterized protein</fullName>
    </submittedName>
</protein>
<dbReference type="EMBL" id="JAUZVY010000003">
    <property type="protein sequence ID" value="MDP4529279.1"/>
    <property type="molecule type" value="Genomic_DNA"/>
</dbReference>
<accession>A0ABT9GQQ4</accession>
<comment type="caution">
    <text evidence="1">The sequence shown here is derived from an EMBL/GenBank/DDBJ whole genome shotgun (WGS) entry which is preliminary data.</text>
</comment>